<proteinExistence type="predicted"/>
<evidence type="ECO:0000313" key="4">
    <source>
        <dbReference type="Proteomes" id="UP001595955"/>
    </source>
</evidence>
<evidence type="ECO:0000313" key="3">
    <source>
        <dbReference type="EMBL" id="MFC4554088.1"/>
    </source>
</evidence>
<evidence type="ECO:0000256" key="1">
    <source>
        <dbReference type="SAM" id="MobiDB-lite"/>
    </source>
</evidence>
<name>A0ABV9D6Z3_9MICO</name>
<accession>A0ABV9D6Z3</accession>
<feature type="compositionally biased region" description="Basic and acidic residues" evidence="1">
    <location>
        <begin position="237"/>
        <end position="247"/>
    </location>
</feature>
<dbReference type="RefSeq" id="WP_222928760.1">
    <property type="nucleotide sequence ID" value="NZ_CP033325.1"/>
</dbReference>
<keyword evidence="4" id="KW-1185">Reference proteome</keyword>
<keyword evidence="2" id="KW-0812">Transmembrane</keyword>
<reference evidence="4" key="1">
    <citation type="journal article" date="2019" name="Int. J. Syst. Evol. Microbiol.">
        <title>The Global Catalogue of Microorganisms (GCM) 10K type strain sequencing project: providing services to taxonomists for standard genome sequencing and annotation.</title>
        <authorList>
            <consortium name="The Broad Institute Genomics Platform"/>
            <consortium name="The Broad Institute Genome Sequencing Center for Infectious Disease"/>
            <person name="Wu L."/>
            <person name="Ma J."/>
        </authorList>
    </citation>
    <scope>NUCLEOTIDE SEQUENCE [LARGE SCALE GENOMIC DNA]</scope>
    <source>
        <strain evidence="4">JCM 3369</strain>
    </source>
</reference>
<sequence length="391" mass="43100">MEPTRIRRRGGGAPSVAARRLRGAARWSNRLPDVEHTARPWRIHQIAPDFEVEDVWAYRTPGAGPDDFPLMLAALRAAGGLNENPRLVRALFAMRWKLGALLGWDTPDRGLAGRVVPLRDRLPADLRQEAAGEPVPHTPFTLVYELADECVIELANTTVHDLCHLGWVPTHDGEYELRMAALVKPNGRFGRVYMAAIKPFRYLIVYPALTRKWERAWRERDRLVLGPDAGAPTPRPGRPERHRDPSGDARTAWAGRLIVFYGTAHTLGALTALGAARHAGAWFRRELWHEDLSHMSPAMSAYWLSVNSFGPPLVVVGLTVLWLNRRGVAPPAFLAWALGGWLVVEAAIAGPGVGQDLILLSAVALLLAARRARRRATLASRACGLAQPVAT</sequence>
<protein>
    <submittedName>
        <fullName evidence="3">DUF2867 domain-containing protein</fullName>
    </submittedName>
</protein>
<dbReference type="Proteomes" id="UP001595955">
    <property type="component" value="Unassembled WGS sequence"/>
</dbReference>
<feature type="transmembrane region" description="Helical" evidence="2">
    <location>
        <begin position="335"/>
        <end position="368"/>
    </location>
</feature>
<keyword evidence="2" id="KW-0472">Membrane</keyword>
<dbReference type="InterPro" id="IPR021295">
    <property type="entry name" value="DUF2867"/>
</dbReference>
<organism evidence="3 4">
    <name type="scientific">Georgenia faecalis</name>
    <dbReference type="NCBI Taxonomy" id="2483799"/>
    <lineage>
        <taxon>Bacteria</taxon>
        <taxon>Bacillati</taxon>
        <taxon>Actinomycetota</taxon>
        <taxon>Actinomycetes</taxon>
        <taxon>Micrococcales</taxon>
        <taxon>Bogoriellaceae</taxon>
        <taxon>Georgenia</taxon>
    </lineage>
</organism>
<gene>
    <name evidence="3" type="ORF">ACFO3F_02410</name>
</gene>
<comment type="caution">
    <text evidence="3">The sequence shown here is derived from an EMBL/GenBank/DDBJ whole genome shotgun (WGS) entry which is preliminary data.</text>
</comment>
<feature type="region of interest" description="Disordered" evidence="1">
    <location>
        <begin position="225"/>
        <end position="248"/>
    </location>
</feature>
<keyword evidence="2" id="KW-1133">Transmembrane helix</keyword>
<dbReference type="EMBL" id="JBHSGF010000001">
    <property type="protein sequence ID" value="MFC4554088.1"/>
    <property type="molecule type" value="Genomic_DNA"/>
</dbReference>
<feature type="transmembrane region" description="Helical" evidence="2">
    <location>
        <begin position="301"/>
        <end position="323"/>
    </location>
</feature>
<dbReference type="Pfam" id="PF11066">
    <property type="entry name" value="DUF2867"/>
    <property type="match status" value="1"/>
</dbReference>
<evidence type="ECO:0000256" key="2">
    <source>
        <dbReference type="SAM" id="Phobius"/>
    </source>
</evidence>